<evidence type="ECO:0000313" key="3">
    <source>
        <dbReference type="EMBL" id="EGZ29336.1"/>
    </source>
</evidence>
<sequence>ISAPKRPALTTLRSSQRGVAMSNEKRPPRELLKKIGLSGKEVVKIIKERKWEIVEPHGLQQQKLYYVPGAKEREEEVELKQRRDFFVGEGELYAFILKQGGLRYLLPDEDFSTESDESEVEPTQPSKPSQEESNADANSTNPATGEQNSAKESDGLGDSSDSADGEAAGAGSDQRRWKRRKKLSTARSKSTEKAAPEKSAHVKAPPPKRRRKTGKKNSAADDDEQDRDDIRVSPRIKLEQATYVGVGQQAEFSEYMSSLTARGWRAQLLQDVDVHLLRSTAAVDRRHRALEAAVEGQKRSGRPTEGVGPHVQDAAEILQELEGLECSIRASQDDLSTMTEAVIVQAERSTVPDRIDPVGRIGIPGFVSTGSGSLVLMRDIERYLLLFVAAVRRYQRTRRAVSANEPTSGSSTKAGKRADLRALQLRIEESKTELQELAEMVSVEVKKQTQTCQDADWSAAGQDAATSDTAYTTSQNSSQIQLSNDLPACGQTDCEADVDTDHDESSSQQSGASSPRRLEGGQW</sequence>
<dbReference type="RefSeq" id="XP_009516611.1">
    <property type="nucleotide sequence ID" value="XM_009518316.1"/>
</dbReference>
<keyword evidence="1" id="KW-0175">Coiled coil</keyword>
<feature type="non-terminal residue" evidence="3">
    <location>
        <position position="1"/>
    </location>
</feature>
<dbReference type="OMA" id="KGGQWFV"/>
<evidence type="ECO:0000256" key="2">
    <source>
        <dbReference type="SAM" id="MobiDB-lite"/>
    </source>
</evidence>
<organism evidence="3 4">
    <name type="scientific">Phytophthora sojae (strain P6497)</name>
    <name type="common">Soybean stem and root rot agent</name>
    <name type="synonym">Phytophthora megasperma f. sp. glycines</name>
    <dbReference type="NCBI Taxonomy" id="1094619"/>
    <lineage>
        <taxon>Eukaryota</taxon>
        <taxon>Sar</taxon>
        <taxon>Stramenopiles</taxon>
        <taxon>Oomycota</taxon>
        <taxon>Peronosporomycetes</taxon>
        <taxon>Peronosporales</taxon>
        <taxon>Peronosporaceae</taxon>
        <taxon>Phytophthora</taxon>
    </lineage>
</organism>
<feature type="region of interest" description="Disordered" evidence="2">
    <location>
        <begin position="1"/>
        <end position="26"/>
    </location>
</feature>
<dbReference type="Proteomes" id="UP000002640">
    <property type="component" value="Unassembled WGS sequence"/>
</dbReference>
<evidence type="ECO:0000256" key="1">
    <source>
        <dbReference type="SAM" id="Coils"/>
    </source>
</evidence>
<feature type="compositionally biased region" description="Polar residues" evidence="2">
    <location>
        <begin position="123"/>
        <end position="148"/>
    </location>
</feature>
<feature type="compositionally biased region" description="Low complexity" evidence="2">
    <location>
        <begin position="156"/>
        <end position="172"/>
    </location>
</feature>
<feature type="coiled-coil region" evidence="1">
    <location>
        <begin position="413"/>
        <end position="440"/>
    </location>
</feature>
<feature type="compositionally biased region" description="Basic residues" evidence="2">
    <location>
        <begin position="206"/>
        <end position="215"/>
    </location>
</feature>
<dbReference type="EMBL" id="JH159151">
    <property type="protein sequence ID" value="EGZ29336.1"/>
    <property type="molecule type" value="Genomic_DNA"/>
</dbReference>
<dbReference type="SMR" id="G4YQ21"/>
<feature type="compositionally biased region" description="Polar residues" evidence="2">
    <location>
        <begin position="475"/>
        <end position="484"/>
    </location>
</feature>
<name>G4YQ21_PHYSP</name>
<dbReference type="AlphaFoldDB" id="G4YQ21"/>
<accession>G4YQ21</accession>
<feature type="non-terminal residue" evidence="3">
    <location>
        <position position="523"/>
    </location>
</feature>
<feature type="region of interest" description="Disordered" evidence="2">
    <location>
        <begin position="108"/>
        <end position="233"/>
    </location>
</feature>
<keyword evidence="4" id="KW-1185">Reference proteome</keyword>
<dbReference type="GeneID" id="20653366"/>
<reference evidence="3 4" key="1">
    <citation type="journal article" date="2006" name="Science">
        <title>Phytophthora genome sequences uncover evolutionary origins and mechanisms of pathogenesis.</title>
        <authorList>
            <person name="Tyler B.M."/>
            <person name="Tripathy S."/>
            <person name="Zhang X."/>
            <person name="Dehal P."/>
            <person name="Jiang R.H."/>
            <person name="Aerts A."/>
            <person name="Arredondo F.D."/>
            <person name="Baxter L."/>
            <person name="Bensasson D."/>
            <person name="Beynon J.L."/>
            <person name="Chapman J."/>
            <person name="Damasceno C.M."/>
            <person name="Dorrance A.E."/>
            <person name="Dou D."/>
            <person name="Dickerman A.W."/>
            <person name="Dubchak I.L."/>
            <person name="Garbelotto M."/>
            <person name="Gijzen M."/>
            <person name="Gordon S.G."/>
            <person name="Govers F."/>
            <person name="Grunwald N.J."/>
            <person name="Huang W."/>
            <person name="Ivors K.L."/>
            <person name="Jones R.W."/>
            <person name="Kamoun S."/>
            <person name="Krampis K."/>
            <person name="Lamour K.H."/>
            <person name="Lee M.K."/>
            <person name="McDonald W.H."/>
            <person name="Medina M."/>
            <person name="Meijer H.J."/>
            <person name="Nordberg E.K."/>
            <person name="Maclean D.J."/>
            <person name="Ospina-Giraldo M.D."/>
            <person name="Morris P.F."/>
            <person name="Phuntumart V."/>
            <person name="Putnam N.H."/>
            <person name="Rash S."/>
            <person name="Rose J.K."/>
            <person name="Sakihama Y."/>
            <person name="Salamov A.A."/>
            <person name="Savidor A."/>
            <person name="Scheuring C.F."/>
            <person name="Smith B.M."/>
            <person name="Sobral B.W."/>
            <person name="Terry A."/>
            <person name="Torto-Alalibo T.A."/>
            <person name="Win J."/>
            <person name="Xu Z."/>
            <person name="Zhang H."/>
            <person name="Grigoriev I.V."/>
            <person name="Rokhsar D.S."/>
            <person name="Boore J.L."/>
        </authorList>
    </citation>
    <scope>NUCLEOTIDE SEQUENCE [LARGE SCALE GENOMIC DNA]</scope>
    <source>
        <strain evidence="3 4">P6497</strain>
    </source>
</reference>
<feature type="region of interest" description="Disordered" evidence="2">
    <location>
        <begin position="468"/>
        <end position="523"/>
    </location>
</feature>
<feature type="compositionally biased region" description="Basic and acidic residues" evidence="2">
    <location>
        <begin position="189"/>
        <end position="200"/>
    </location>
</feature>
<dbReference type="KEGG" id="psoj:PHYSODRAFT_464176"/>
<gene>
    <name evidence="3" type="ORF">PHYSODRAFT_464176</name>
</gene>
<dbReference type="InParanoid" id="G4YQ21"/>
<feature type="compositionally biased region" description="Acidic residues" evidence="2">
    <location>
        <begin position="108"/>
        <end position="120"/>
    </location>
</feature>
<protein>
    <submittedName>
        <fullName evidence="3">Uncharacterized protein</fullName>
    </submittedName>
</protein>
<proteinExistence type="predicted"/>
<evidence type="ECO:0000313" key="4">
    <source>
        <dbReference type="Proteomes" id="UP000002640"/>
    </source>
</evidence>